<evidence type="ECO:0000256" key="2">
    <source>
        <dbReference type="ARBA" id="ARBA00010552"/>
    </source>
</evidence>
<reference evidence="4 5" key="1">
    <citation type="submission" date="2018-06" db="EMBL/GenBank/DDBJ databases">
        <title>Genomic Encyclopedia of Archaeal and Bacterial Type Strains, Phase II (KMG-II): from individual species to whole genera.</title>
        <authorList>
            <person name="Goeker M."/>
        </authorList>
    </citation>
    <scope>NUCLEOTIDE SEQUENCE [LARGE SCALE GENOMIC DNA]</scope>
    <source>
        <strain evidence="4 5">ATCC BAA-1881</strain>
    </source>
</reference>
<dbReference type="InterPro" id="IPR013538">
    <property type="entry name" value="ASHA1/2-like_C"/>
</dbReference>
<dbReference type="InterPro" id="IPR035959">
    <property type="entry name" value="RutC-like_sf"/>
</dbReference>
<gene>
    <name evidence="4" type="ORF">EI42_02218</name>
</gene>
<dbReference type="Gene3D" id="3.30.530.20">
    <property type="match status" value="1"/>
</dbReference>
<comment type="similarity">
    <text evidence="2">Belongs to the RutC family.</text>
</comment>
<protein>
    <submittedName>
        <fullName evidence="4">Enamine deaminase RidA (YjgF/YER057c/UK114 family)</fullName>
    </submittedName>
</protein>
<comment type="caution">
    <text evidence="4">The sequence shown here is derived from an EMBL/GenBank/DDBJ whole genome shotgun (WGS) entry which is preliminary data.</text>
</comment>
<dbReference type="CDD" id="cd07814">
    <property type="entry name" value="SRPBCC_CalC_Aha1-like"/>
    <property type="match status" value="1"/>
</dbReference>
<feature type="domain" description="Activator of Hsp90 ATPase homologue 1/2-like C-terminal" evidence="3">
    <location>
        <begin position="189"/>
        <end position="299"/>
    </location>
</feature>
<comment type="similarity">
    <text evidence="1">Belongs to the AHA1 family.</text>
</comment>
<dbReference type="InterPro" id="IPR006175">
    <property type="entry name" value="YjgF/YER057c/UK114"/>
</dbReference>
<dbReference type="Gene3D" id="3.30.1330.40">
    <property type="entry name" value="RutC-like"/>
    <property type="match status" value="1"/>
</dbReference>
<proteinExistence type="inferred from homology"/>
<dbReference type="PANTHER" id="PTHR11803">
    <property type="entry name" value="2-IMINOBUTANOATE/2-IMINOPROPANOATE DEAMINASE RIDA"/>
    <property type="match status" value="1"/>
</dbReference>
<evidence type="ECO:0000259" key="3">
    <source>
        <dbReference type="Pfam" id="PF08327"/>
    </source>
</evidence>
<keyword evidence="5" id="KW-1185">Reference proteome</keyword>
<accession>A0A326UHC8</accession>
<dbReference type="PANTHER" id="PTHR11803:SF58">
    <property type="entry name" value="PROTEIN HMF1-RELATED"/>
    <property type="match status" value="1"/>
</dbReference>
<dbReference type="Proteomes" id="UP000248806">
    <property type="component" value="Unassembled WGS sequence"/>
</dbReference>
<dbReference type="EMBL" id="QKUF01000006">
    <property type="protein sequence ID" value="PZW31121.1"/>
    <property type="molecule type" value="Genomic_DNA"/>
</dbReference>
<dbReference type="InterPro" id="IPR023393">
    <property type="entry name" value="START-like_dom_sf"/>
</dbReference>
<dbReference type="SUPFAM" id="SSF55961">
    <property type="entry name" value="Bet v1-like"/>
    <property type="match status" value="1"/>
</dbReference>
<name>A0A326UHC8_THEHA</name>
<evidence type="ECO:0000313" key="5">
    <source>
        <dbReference type="Proteomes" id="UP000248806"/>
    </source>
</evidence>
<dbReference type="SUPFAM" id="SSF55298">
    <property type="entry name" value="YjgF-like"/>
    <property type="match status" value="1"/>
</dbReference>
<dbReference type="GO" id="GO:0005829">
    <property type="term" value="C:cytosol"/>
    <property type="evidence" value="ECO:0007669"/>
    <property type="project" value="TreeGrafter"/>
</dbReference>
<dbReference type="CDD" id="cd00448">
    <property type="entry name" value="YjgF_YER057c_UK114_family"/>
    <property type="match status" value="1"/>
</dbReference>
<organism evidence="4 5">
    <name type="scientific">Thermosporothrix hazakensis</name>
    <dbReference type="NCBI Taxonomy" id="644383"/>
    <lineage>
        <taxon>Bacteria</taxon>
        <taxon>Bacillati</taxon>
        <taxon>Chloroflexota</taxon>
        <taxon>Ktedonobacteria</taxon>
        <taxon>Ktedonobacterales</taxon>
        <taxon>Thermosporotrichaceae</taxon>
        <taxon>Thermosporothrix</taxon>
    </lineage>
</organism>
<dbReference type="GO" id="GO:0019239">
    <property type="term" value="F:deaminase activity"/>
    <property type="evidence" value="ECO:0007669"/>
    <property type="project" value="TreeGrafter"/>
</dbReference>
<sequence>MIEHLNPETLHRNMAFTQAVSVTGPVKMVYIGGQNAVDQQGNIVGKGDVRAQTQQVLENIEKVLTAAGARPEHIIKWTVLLVQGCPLQPGFEAFQRFWGEPSKPANHFDVLCRWSGASRFPARNRCCRCRSSIGRIREVGLLLKDCEAIVNTHNEQKEVYLYEPLREQRVVGQTKKAGFQIGVRRTIAVSVEDAWAMLTSAEGLGLWLGAPLQLEPGASYQASDGATGTVSVVNPEENIRLTWLPRLHWPRASIVQVRVIPNGAKTVISFHQEHLPGPFERARMREHWTKVLDALQASLGKNRESI</sequence>
<dbReference type="Pfam" id="PF08327">
    <property type="entry name" value="AHSA1"/>
    <property type="match status" value="1"/>
</dbReference>
<dbReference type="RefSeq" id="WP_246046531.1">
    <property type="nucleotide sequence ID" value="NZ_BIFX01000003.1"/>
</dbReference>
<dbReference type="Pfam" id="PF01042">
    <property type="entry name" value="Ribonuc_L-PSP"/>
    <property type="match status" value="1"/>
</dbReference>
<evidence type="ECO:0000256" key="1">
    <source>
        <dbReference type="ARBA" id="ARBA00006817"/>
    </source>
</evidence>
<dbReference type="AlphaFoldDB" id="A0A326UHC8"/>
<evidence type="ECO:0000313" key="4">
    <source>
        <dbReference type="EMBL" id="PZW31121.1"/>
    </source>
</evidence>